<dbReference type="InterPro" id="IPR019619">
    <property type="entry name" value="DUF2490"/>
</dbReference>
<evidence type="ECO:0000313" key="1">
    <source>
        <dbReference type="EMBL" id="UOQ53234.1"/>
    </source>
</evidence>
<dbReference type="RefSeq" id="WP_244718197.1">
    <property type="nucleotide sequence ID" value="NZ_CP095049.1"/>
</dbReference>
<dbReference type="Pfam" id="PF10677">
    <property type="entry name" value="DUF2490"/>
    <property type="match status" value="1"/>
</dbReference>
<dbReference type="Proteomes" id="UP000831785">
    <property type="component" value="Chromosome"/>
</dbReference>
<keyword evidence="2" id="KW-1185">Reference proteome</keyword>
<accession>A0ABY4FBC1</accession>
<sequence length="255" mass="28185">MFLTVLLLLGALGGWAQSSTLGKSRPLTSALWLNLSSDARLTDRWGSHLEAQWRQAKGVGTPHQNVLRLGVTYHATAALQLSSGYALLLTTDNNDVPTATLLPEHRVYQQLLLNDLQDRLQLQHRYRLEQRWVQLADGAAPVYVNRIRYQLRMLYPLSGPVLTSSGAYIVAANELFLGFGRNVEHGIFDQNRAYAALGYQVMKSLALELGYQNQLASSASIGRFGNTHSVQVGLKFNPDFRPLALVAAAKEAEAK</sequence>
<organism evidence="1 2">
    <name type="scientific">Hymenobacter cellulosivorans</name>
    <dbReference type="NCBI Taxonomy" id="2932249"/>
    <lineage>
        <taxon>Bacteria</taxon>
        <taxon>Pseudomonadati</taxon>
        <taxon>Bacteroidota</taxon>
        <taxon>Cytophagia</taxon>
        <taxon>Cytophagales</taxon>
        <taxon>Hymenobacteraceae</taxon>
        <taxon>Hymenobacter</taxon>
    </lineage>
</organism>
<proteinExistence type="predicted"/>
<dbReference type="EMBL" id="CP095049">
    <property type="protein sequence ID" value="UOQ53234.1"/>
    <property type="molecule type" value="Genomic_DNA"/>
</dbReference>
<protein>
    <submittedName>
        <fullName evidence="1">DUF2490 domain-containing protein</fullName>
    </submittedName>
</protein>
<evidence type="ECO:0000313" key="2">
    <source>
        <dbReference type="Proteomes" id="UP000831785"/>
    </source>
</evidence>
<name>A0ABY4FBC1_9BACT</name>
<reference evidence="1 2" key="1">
    <citation type="submission" date="2022-04" db="EMBL/GenBank/DDBJ databases">
        <title>Hymenobacter sp. isolated from the air.</title>
        <authorList>
            <person name="Won M."/>
            <person name="Lee C.-M."/>
            <person name="Woen H.-Y."/>
            <person name="Kwon S.-W."/>
        </authorList>
    </citation>
    <scope>NUCLEOTIDE SEQUENCE [LARGE SCALE GENOMIC DNA]</scope>
    <source>
        <strain evidence="2">5116 S-27</strain>
    </source>
</reference>
<gene>
    <name evidence="1" type="ORF">MUN80_00385</name>
</gene>